<organism evidence="4 5">
    <name type="scientific">Stenotrophomonas rhizophila</name>
    <dbReference type="NCBI Taxonomy" id="216778"/>
    <lineage>
        <taxon>Bacteria</taxon>
        <taxon>Pseudomonadati</taxon>
        <taxon>Pseudomonadota</taxon>
        <taxon>Gammaproteobacteria</taxon>
        <taxon>Lysobacterales</taxon>
        <taxon>Lysobacteraceae</taxon>
        <taxon>Stenotrophomonas</taxon>
    </lineage>
</organism>
<dbReference type="InterPro" id="IPR001482">
    <property type="entry name" value="T2SS/T4SS_dom"/>
</dbReference>
<evidence type="ECO:0000259" key="3">
    <source>
        <dbReference type="Pfam" id="PF00437"/>
    </source>
</evidence>
<dbReference type="PANTHER" id="PTHR30486">
    <property type="entry name" value="TWITCHING MOTILITY PROTEIN PILT"/>
    <property type="match status" value="1"/>
</dbReference>
<evidence type="ECO:0000313" key="4">
    <source>
        <dbReference type="EMBL" id="MDQ1108418.1"/>
    </source>
</evidence>
<feature type="domain" description="Bacterial type II secretion system protein E" evidence="3">
    <location>
        <begin position="102"/>
        <end position="382"/>
    </location>
</feature>
<dbReference type="GO" id="GO:0016887">
    <property type="term" value="F:ATP hydrolysis activity"/>
    <property type="evidence" value="ECO:0007669"/>
    <property type="project" value="InterPro"/>
</dbReference>
<dbReference type="Gene3D" id="3.40.50.300">
    <property type="entry name" value="P-loop containing nucleotide triphosphate hydrolases"/>
    <property type="match status" value="1"/>
</dbReference>
<proteinExistence type="inferred from homology"/>
<dbReference type="AlphaFoldDB" id="A0AAP5AJ08"/>
<feature type="region of interest" description="Disordered" evidence="2">
    <location>
        <begin position="1"/>
        <end position="25"/>
    </location>
</feature>
<evidence type="ECO:0000256" key="2">
    <source>
        <dbReference type="SAM" id="MobiDB-lite"/>
    </source>
</evidence>
<name>A0AAP5AJ08_9GAMM</name>
<comment type="similarity">
    <text evidence="1">Belongs to the GSP E family.</text>
</comment>
<evidence type="ECO:0000256" key="1">
    <source>
        <dbReference type="ARBA" id="ARBA00006611"/>
    </source>
</evidence>
<dbReference type="SUPFAM" id="SSF52540">
    <property type="entry name" value="P-loop containing nucleoside triphosphate hydrolases"/>
    <property type="match status" value="1"/>
</dbReference>
<dbReference type="PANTHER" id="PTHR30486:SF6">
    <property type="entry name" value="TYPE IV PILUS RETRACTATION ATPASE PILT"/>
    <property type="match status" value="1"/>
</dbReference>
<accession>A0AAP5AJ08</accession>
<dbReference type="CDD" id="cd01130">
    <property type="entry name" value="VirB11-like_ATPase"/>
    <property type="match status" value="1"/>
</dbReference>
<comment type="caution">
    <text evidence="4">The sequence shown here is derived from an EMBL/GenBank/DDBJ whole genome shotgun (WGS) entry which is preliminary data.</text>
</comment>
<dbReference type="InterPro" id="IPR050921">
    <property type="entry name" value="T4SS_GSP_E_ATPase"/>
</dbReference>
<reference evidence="4" key="1">
    <citation type="submission" date="2023-07" db="EMBL/GenBank/DDBJ databases">
        <title>Functional and genomic diversity of the sorghum phyllosphere microbiome.</title>
        <authorList>
            <person name="Shade A."/>
        </authorList>
    </citation>
    <scope>NUCLEOTIDE SEQUENCE</scope>
    <source>
        <strain evidence="4">SORGH_AS_0457</strain>
    </source>
</reference>
<dbReference type="RefSeq" id="WP_307106834.1">
    <property type="nucleotide sequence ID" value="NZ_JAUTAS010000001.1"/>
</dbReference>
<dbReference type="Pfam" id="PF00437">
    <property type="entry name" value="T2SSE"/>
    <property type="match status" value="1"/>
</dbReference>
<sequence>MEKKVAPLGPPAAHADSVPADPAAEPRVPFAQSEDFLRVLAAAHEHLLNSIEDGQVDIDAWSPVTVARYVTTQTDRFVQEWRIPVNAAEMEMVAAALVKELTGFGPLDDLLRDPAIDAILINGYRDIQVSQAGQLVPIHQRFTDDDHLLRILRRILAPLGRRLDEECPIADVRLPAGGHLNAIIPPLALDGPVVSIRKFRRNPFTCDELLRMGTFDPAVHALLNAMVLGRCNILVCGTADSGKTALLNAMAAYIPVDERIATVEEVAELTLKHPHVVRLESRAAGTDGQGAVGIRELMRSSLGMRPDRILVGELRGAEVIEMLQAMATGHDGSMATVRASSARDCLQRLEILAGLAGFQGSEDNVRRQIASAVDFVVHVQRLGSGRRVVASISEVTGISDSAIGTRELFHHELQIDADGREQDRWVGIDLQPRSSKLEAFRRQLRQARGSRS</sequence>
<dbReference type="Gene3D" id="3.30.450.380">
    <property type="match status" value="1"/>
</dbReference>
<dbReference type="EMBL" id="JAUTAS010000001">
    <property type="protein sequence ID" value="MDQ1108418.1"/>
    <property type="molecule type" value="Genomic_DNA"/>
</dbReference>
<evidence type="ECO:0000313" key="5">
    <source>
        <dbReference type="Proteomes" id="UP001226084"/>
    </source>
</evidence>
<gene>
    <name evidence="4" type="ORF">QE424_001577</name>
</gene>
<dbReference type="InterPro" id="IPR027417">
    <property type="entry name" value="P-loop_NTPase"/>
</dbReference>
<dbReference type="Proteomes" id="UP001226084">
    <property type="component" value="Unassembled WGS sequence"/>
</dbReference>
<protein>
    <submittedName>
        <fullName evidence="4">Pilus assembly protein CpaF</fullName>
    </submittedName>
</protein>